<proteinExistence type="predicted"/>
<protein>
    <submittedName>
        <fullName evidence="1">Uncharacterized protein</fullName>
    </submittedName>
</protein>
<accession>A0A2P2NJI0</accession>
<dbReference type="EMBL" id="GGEC01062162">
    <property type="protein sequence ID" value="MBX42646.1"/>
    <property type="molecule type" value="Transcribed_RNA"/>
</dbReference>
<dbReference type="AlphaFoldDB" id="A0A2P2NJI0"/>
<evidence type="ECO:0000313" key="1">
    <source>
        <dbReference type="EMBL" id="MBX42646.1"/>
    </source>
</evidence>
<name>A0A2P2NJI0_RHIMU</name>
<reference evidence="1" key="1">
    <citation type="submission" date="2018-02" db="EMBL/GenBank/DDBJ databases">
        <title>Rhizophora mucronata_Transcriptome.</title>
        <authorList>
            <person name="Meera S.P."/>
            <person name="Sreeshan A."/>
            <person name="Augustine A."/>
        </authorList>
    </citation>
    <scope>NUCLEOTIDE SEQUENCE</scope>
    <source>
        <tissue evidence="1">Leaf</tissue>
    </source>
</reference>
<sequence length="47" mass="5288">MNLIRGYKDGMVCSVFIELGRILMNLRQSQGKGLNKAKLSVRHFAPP</sequence>
<organism evidence="1">
    <name type="scientific">Rhizophora mucronata</name>
    <name type="common">Asiatic mangrove</name>
    <dbReference type="NCBI Taxonomy" id="61149"/>
    <lineage>
        <taxon>Eukaryota</taxon>
        <taxon>Viridiplantae</taxon>
        <taxon>Streptophyta</taxon>
        <taxon>Embryophyta</taxon>
        <taxon>Tracheophyta</taxon>
        <taxon>Spermatophyta</taxon>
        <taxon>Magnoliopsida</taxon>
        <taxon>eudicotyledons</taxon>
        <taxon>Gunneridae</taxon>
        <taxon>Pentapetalae</taxon>
        <taxon>rosids</taxon>
        <taxon>fabids</taxon>
        <taxon>Malpighiales</taxon>
        <taxon>Rhizophoraceae</taxon>
        <taxon>Rhizophora</taxon>
    </lineage>
</organism>